<evidence type="ECO:0000313" key="5">
    <source>
        <dbReference type="EMBL" id="MBV7274676.1"/>
    </source>
</evidence>
<feature type="signal peptide" evidence="2">
    <location>
        <begin position="1"/>
        <end position="26"/>
    </location>
</feature>
<evidence type="ECO:0000259" key="4">
    <source>
        <dbReference type="Pfam" id="PF14343"/>
    </source>
</evidence>
<dbReference type="InterPro" id="IPR025748">
    <property type="entry name" value="PrcB_C_dom"/>
</dbReference>
<feature type="domain" description="PrcB C-terminal" evidence="4">
    <location>
        <begin position="95"/>
        <end position="151"/>
    </location>
</feature>
<dbReference type="InterPro" id="IPR032812">
    <property type="entry name" value="SbsA_Ig"/>
</dbReference>
<dbReference type="Proteomes" id="UP000694308">
    <property type="component" value="Unassembled WGS sequence"/>
</dbReference>
<organism evidence="5 6">
    <name type="scientific">Clostridium thailandense</name>
    <dbReference type="NCBI Taxonomy" id="2794346"/>
    <lineage>
        <taxon>Bacteria</taxon>
        <taxon>Bacillati</taxon>
        <taxon>Bacillota</taxon>
        <taxon>Clostridia</taxon>
        <taxon>Eubacteriales</taxon>
        <taxon>Clostridiaceae</taxon>
        <taxon>Clostridium</taxon>
    </lineage>
</organism>
<sequence length="289" mass="32379">MNRKNILIFTLIISAISAVPANFVKAQEDQPKVISAICSKPPQGITTNELKPYVLNEKEIANVFGNYSNEIEKLKLHSGYYVFDNEKYGLEASDIYVLISLGKRNSTGYGINVASVEDVEGISKIAIQETKPSSNDMVGESITYPYIIVKFQQGTQNVKVITESETELSPLVNSSELQEQNWTDIQARLNVPINKEWLITFKNNILKENISDDTIYVRDSRGYKVAVDLTVGDDNKTVKVTPADKYEEGQTYYLFVSKTTNSQKDSTNKIKGYRMAFNILGDVTIGDVE</sequence>
<feature type="domain" description="SbsA Ig-like" evidence="3">
    <location>
        <begin position="189"/>
        <end position="263"/>
    </location>
</feature>
<protein>
    <submittedName>
        <fullName evidence="5">Protease complex subunit PrcB family protein</fullName>
    </submittedName>
</protein>
<evidence type="ECO:0000313" key="6">
    <source>
        <dbReference type="Proteomes" id="UP000694308"/>
    </source>
</evidence>
<keyword evidence="1 2" id="KW-0732">Signal</keyword>
<keyword evidence="6" id="KW-1185">Reference proteome</keyword>
<keyword evidence="5" id="KW-0378">Hydrolase</keyword>
<name>A0A949TW65_9CLOT</name>
<gene>
    <name evidence="5" type="ORF">I6U48_17415</name>
</gene>
<dbReference type="GO" id="GO:0008233">
    <property type="term" value="F:peptidase activity"/>
    <property type="evidence" value="ECO:0007669"/>
    <property type="project" value="UniProtKB-KW"/>
</dbReference>
<evidence type="ECO:0000256" key="1">
    <source>
        <dbReference type="ARBA" id="ARBA00022729"/>
    </source>
</evidence>
<dbReference type="Pfam" id="PF13205">
    <property type="entry name" value="Big_5"/>
    <property type="match status" value="1"/>
</dbReference>
<dbReference type="Pfam" id="PF14343">
    <property type="entry name" value="PrcB_C"/>
    <property type="match status" value="1"/>
</dbReference>
<accession>A0A949TW65</accession>
<comment type="caution">
    <text evidence="5">The sequence shown here is derived from an EMBL/GenBank/DDBJ whole genome shotgun (WGS) entry which is preliminary data.</text>
</comment>
<feature type="chain" id="PRO_5037659763" evidence="2">
    <location>
        <begin position="27"/>
        <end position="289"/>
    </location>
</feature>
<dbReference type="RefSeq" id="WP_218321737.1">
    <property type="nucleotide sequence ID" value="NZ_JAEEGC010000094.1"/>
</dbReference>
<dbReference type="AlphaFoldDB" id="A0A949TW65"/>
<reference evidence="5" key="1">
    <citation type="submission" date="2020-12" db="EMBL/GenBank/DDBJ databases">
        <title>Clostridium thailandense sp. nov., a novel acetogenic bacterium isolated from peat land soil in Thailand.</title>
        <authorList>
            <person name="Chaikitkaew S."/>
            <person name="Birkeland N.K."/>
        </authorList>
    </citation>
    <scope>NUCLEOTIDE SEQUENCE</scope>
    <source>
        <strain evidence="5">PL3</strain>
    </source>
</reference>
<keyword evidence="5" id="KW-0645">Protease</keyword>
<evidence type="ECO:0000259" key="3">
    <source>
        <dbReference type="Pfam" id="PF13205"/>
    </source>
</evidence>
<dbReference type="EMBL" id="JAEEGC010000094">
    <property type="protein sequence ID" value="MBV7274676.1"/>
    <property type="molecule type" value="Genomic_DNA"/>
</dbReference>
<proteinExistence type="predicted"/>
<evidence type="ECO:0000256" key="2">
    <source>
        <dbReference type="SAM" id="SignalP"/>
    </source>
</evidence>
<dbReference type="GO" id="GO:0006508">
    <property type="term" value="P:proteolysis"/>
    <property type="evidence" value="ECO:0007669"/>
    <property type="project" value="UniProtKB-KW"/>
</dbReference>